<dbReference type="RefSeq" id="WP_311662272.1">
    <property type="nucleotide sequence ID" value="NZ_JAVRHT010000006.1"/>
</dbReference>
<evidence type="ECO:0000256" key="5">
    <source>
        <dbReference type="SAM" id="SignalP"/>
    </source>
</evidence>
<dbReference type="EMBL" id="JAVRHT010000006">
    <property type="protein sequence ID" value="MDT0630935.1"/>
    <property type="molecule type" value="Genomic_DNA"/>
</dbReference>
<keyword evidence="2 4" id="KW-0472">Membrane</keyword>
<keyword evidence="5" id="KW-0732">Signal</keyword>
<accession>A0ABU3BNX9</accession>
<dbReference type="PANTHER" id="PTHR30329">
    <property type="entry name" value="STATOR ELEMENT OF FLAGELLAR MOTOR COMPLEX"/>
    <property type="match status" value="1"/>
</dbReference>
<evidence type="ECO:0000313" key="7">
    <source>
        <dbReference type="EMBL" id="MDT0630935.1"/>
    </source>
</evidence>
<organism evidence="7 8">
    <name type="scientific">Rubrivirga litoralis</name>
    <dbReference type="NCBI Taxonomy" id="3075598"/>
    <lineage>
        <taxon>Bacteria</taxon>
        <taxon>Pseudomonadati</taxon>
        <taxon>Rhodothermota</taxon>
        <taxon>Rhodothermia</taxon>
        <taxon>Rhodothermales</taxon>
        <taxon>Rubricoccaceae</taxon>
        <taxon>Rubrivirga</taxon>
    </lineage>
</organism>
<dbReference type="Pfam" id="PF00691">
    <property type="entry name" value="OmpA"/>
    <property type="match status" value="1"/>
</dbReference>
<dbReference type="SUPFAM" id="SSF103088">
    <property type="entry name" value="OmpA-like"/>
    <property type="match status" value="1"/>
</dbReference>
<keyword evidence="3" id="KW-0998">Cell outer membrane</keyword>
<dbReference type="InterPro" id="IPR050330">
    <property type="entry name" value="Bact_OuterMem_StrucFunc"/>
</dbReference>
<evidence type="ECO:0000256" key="4">
    <source>
        <dbReference type="PROSITE-ProRule" id="PRU00473"/>
    </source>
</evidence>
<evidence type="ECO:0000256" key="2">
    <source>
        <dbReference type="ARBA" id="ARBA00023136"/>
    </source>
</evidence>
<proteinExistence type="predicted"/>
<feature type="domain" description="OmpA-like" evidence="6">
    <location>
        <begin position="347"/>
        <end position="461"/>
    </location>
</feature>
<protein>
    <submittedName>
        <fullName evidence="7">OmpA family protein</fullName>
    </submittedName>
</protein>
<dbReference type="PANTHER" id="PTHR30329:SF21">
    <property type="entry name" value="LIPOPROTEIN YIAD-RELATED"/>
    <property type="match status" value="1"/>
</dbReference>
<dbReference type="PRINTS" id="PR01021">
    <property type="entry name" value="OMPADOMAIN"/>
</dbReference>
<dbReference type="PROSITE" id="PS51123">
    <property type="entry name" value="OMPA_2"/>
    <property type="match status" value="1"/>
</dbReference>
<dbReference type="InterPro" id="IPR006665">
    <property type="entry name" value="OmpA-like"/>
</dbReference>
<keyword evidence="8" id="KW-1185">Reference proteome</keyword>
<comment type="caution">
    <text evidence="7">The sequence shown here is derived from an EMBL/GenBank/DDBJ whole genome shotgun (WGS) entry which is preliminary data.</text>
</comment>
<evidence type="ECO:0000256" key="3">
    <source>
        <dbReference type="ARBA" id="ARBA00023237"/>
    </source>
</evidence>
<dbReference type="Proteomes" id="UP001267426">
    <property type="component" value="Unassembled WGS sequence"/>
</dbReference>
<gene>
    <name evidence="7" type="ORF">RM540_04165</name>
</gene>
<dbReference type="PROSITE" id="PS51257">
    <property type="entry name" value="PROKAR_LIPOPROTEIN"/>
    <property type="match status" value="1"/>
</dbReference>
<evidence type="ECO:0000256" key="1">
    <source>
        <dbReference type="ARBA" id="ARBA00004442"/>
    </source>
</evidence>
<name>A0ABU3BNX9_9BACT</name>
<reference evidence="7 8" key="1">
    <citation type="submission" date="2023-09" db="EMBL/GenBank/DDBJ databases">
        <authorList>
            <person name="Rey-Velasco X."/>
        </authorList>
    </citation>
    <scope>NUCLEOTIDE SEQUENCE [LARGE SCALE GENOMIC DNA]</scope>
    <source>
        <strain evidence="7 8">F394</strain>
    </source>
</reference>
<comment type="subcellular location">
    <subcellularLocation>
        <location evidence="1">Cell outer membrane</location>
    </subcellularLocation>
</comment>
<evidence type="ECO:0000313" key="8">
    <source>
        <dbReference type="Proteomes" id="UP001267426"/>
    </source>
</evidence>
<dbReference type="Gene3D" id="3.30.1330.60">
    <property type="entry name" value="OmpA-like domain"/>
    <property type="match status" value="1"/>
</dbReference>
<evidence type="ECO:0000259" key="6">
    <source>
        <dbReference type="PROSITE" id="PS51123"/>
    </source>
</evidence>
<feature type="signal peptide" evidence="5">
    <location>
        <begin position="1"/>
        <end position="22"/>
    </location>
</feature>
<dbReference type="InterPro" id="IPR036737">
    <property type="entry name" value="OmpA-like_sf"/>
</dbReference>
<sequence length="461" mass="48986">MRHRPAPLLLVAVLGLSLAGCAAGDRIMDRAGQAAERALNRQIDNRTNRAVNGAIDGAFAAGEDAVRCAFDDDACVRQATGRGENVVLVDRDGTPVDRNGNPVDADDVEGAIVRAPGSAGPPRPGVTNTGFDFEPGARTLFEDDFEGTRTGNVPGSIRFIKGEMDVVEDRGNKVLRVLRESMFGVPMGERPDLFTIEFDVYMEPNAALCITTTKIDEYSRLDGMRSCEQAVAWMDMTAFRIASGTGRVPHQTGFIAPDGSSSGTGAFGGYAPLAERYVPVRATMDGTYLKVYLDETRVVNIPNAQLAPGSELIFFVQRYSGSYAEETVYIDNLRVGSGGQETGYGALSTGGRVTARGILFESGSAQLTGSSTAELTQLLAALEDAPGLRVRIEGHTDASGGADTNRRLSQQRADAVAAWLTGRGVSPSRLEAVGMGEDQPIASNDTAAGREQNRRVEIVGL</sequence>
<feature type="chain" id="PRO_5045331854" evidence="5">
    <location>
        <begin position="23"/>
        <end position="461"/>
    </location>
</feature>
<dbReference type="CDD" id="cd07185">
    <property type="entry name" value="OmpA_C-like"/>
    <property type="match status" value="1"/>
</dbReference>
<dbReference type="InterPro" id="IPR006664">
    <property type="entry name" value="OMP_bac"/>
</dbReference>